<comment type="caution">
    <text evidence="3">The sequence shown here is derived from an EMBL/GenBank/DDBJ whole genome shotgun (WGS) entry which is preliminary data.</text>
</comment>
<evidence type="ECO:0000256" key="1">
    <source>
        <dbReference type="SAM" id="MobiDB-lite"/>
    </source>
</evidence>
<feature type="transmembrane region" description="Helical" evidence="2">
    <location>
        <begin position="20"/>
        <end position="40"/>
    </location>
</feature>
<dbReference type="Proteomes" id="UP000784294">
    <property type="component" value="Unassembled WGS sequence"/>
</dbReference>
<evidence type="ECO:0000313" key="3">
    <source>
        <dbReference type="EMBL" id="VEL17995.1"/>
    </source>
</evidence>
<organism evidence="3 4">
    <name type="scientific">Protopolystoma xenopodis</name>
    <dbReference type="NCBI Taxonomy" id="117903"/>
    <lineage>
        <taxon>Eukaryota</taxon>
        <taxon>Metazoa</taxon>
        <taxon>Spiralia</taxon>
        <taxon>Lophotrochozoa</taxon>
        <taxon>Platyhelminthes</taxon>
        <taxon>Monogenea</taxon>
        <taxon>Polyopisthocotylea</taxon>
        <taxon>Polystomatidea</taxon>
        <taxon>Polystomatidae</taxon>
        <taxon>Protopolystoma</taxon>
    </lineage>
</organism>
<evidence type="ECO:0000313" key="4">
    <source>
        <dbReference type="Proteomes" id="UP000784294"/>
    </source>
</evidence>
<keyword evidence="4" id="KW-1185">Reference proteome</keyword>
<sequence length="145" mass="15988">MACEFIRSSSVYSTLSQFNVMLIFLIGGLLLAAGPGEIAAQHSFQSAQRRTVYPPADVDLSLLHLTHSPGDGRMGHGYDRHSFRYSSPGHLAHDSVPKPRRIGISRSTHENTPDGLRDNIYNPGLWARIAAPSRDFIPEQPPVEI</sequence>
<proteinExistence type="predicted"/>
<accession>A0A3S5ADQ4</accession>
<keyword evidence="2" id="KW-0472">Membrane</keyword>
<dbReference type="AlphaFoldDB" id="A0A3S5ADQ4"/>
<evidence type="ECO:0000256" key="2">
    <source>
        <dbReference type="SAM" id="Phobius"/>
    </source>
</evidence>
<reference evidence="3" key="1">
    <citation type="submission" date="2018-11" db="EMBL/GenBank/DDBJ databases">
        <authorList>
            <consortium name="Pathogen Informatics"/>
        </authorList>
    </citation>
    <scope>NUCLEOTIDE SEQUENCE</scope>
</reference>
<keyword evidence="2" id="KW-1133">Transmembrane helix</keyword>
<protein>
    <submittedName>
        <fullName evidence="3">Uncharacterized protein</fullName>
    </submittedName>
</protein>
<dbReference type="EMBL" id="CAAALY010035172">
    <property type="protein sequence ID" value="VEL17995.1"/>
    <property type="molecule type" value="Genomic_DNA"/>
</dbReference>
<keyword evidence="2" id="KW-0812">Transmembrane</keyword>
<name>A0A3S5ADQ4_9PLAT</name>
<feature type="region of interest" description="Disordered" evidence="1">
    <location>
        <begin position="96"/>
        <end position="116"/>
    </location>
</feature>
<gene>
    <name evidence="3" type="ORF">PXEA_LOCUS11435</name>
</gene>
<feature type="compositionally biased region" description="Basic and acidic residues" evidence="1">
    <location>
        <begin position="107"/>
        <end position="116"/>
    </location>
</feature>